<accession>A0ABQ7G360</accession>
<dbReference type="Pfam" id="PF02403">
    <property type="entry name" value="Seryl_tRNA_N"/>
    <property type="match status" value="1"/>
</dbReference>
<feature type="coiled-coil region" evidence="7">
    <location>
        <begin position="49"/>
        <end position="86"/>
    </location>
</feature>
<dbReference type="PRINTS" id="PR00981">
    <property type="entry name" value="TRNASYNTHSER"/>
</dbReference>
<name>A0ABQ7G360_DUNSA</name>
<organism evidence="10 11">
    <name type="scientific">Dunaliella salina</name>
    <name type="common">Green alga</name>
    <name type="synonym">Protococcus salinus</name>
    <dbReference type="NCBI Taxonomy" id="3046"/>
    <lineage>
        <taxon>Eukaryota</taxon>
        <taxon>Viridiplantae</taxon>
        <taxon>Chlorophyta</taxon>
        <taxon>core chlorophytes</taxon>
        <taxon>Chlorophyceae</taxon>
        <taxon>CS clade</taxon>
        <taxon>Chlamydomonadales</taxon>
        <taxon>Dunaliellaceae</taxon>
        <taxon>Dunaliella</taxon>
    </lineage>
</organism>
<proteinExistence type="predicted"/>
<feature type="compositionally biased region" description="Low complexity" evidence="8">
    <location>
        <begin position="410"/>
        <end position="427"/>
    </location>
</feature>
<evidence type="ECO:0000313" key="11">
    <source>
        <dbReference type="Proteomes" id="UP000815325"/>
    </source>
</evidence>
<keyword evidence="5" id="KW-0030">Aminoacyl-tRNA synthetase</keyword>
<dbReference type="SUPFAM" id="SSF46589">
    <property type="entry name" value="tRNA-binding arm"/>
    <property type="match status" value="1"/>
</dbReference>
<feature type="region of interest" description="Disordered" evidence="8">
    <location>
        <begin position="374"/>
        <end position="429"/>
    </location>
</feature>
<sequence length="492" mass="54505">MLDLNLFRTDRGADLEVVRASQRSRFADEKLVDQVHEVDNKCREASHARGELSKQFNALNKEIANLRKAKQDTAHLQGLSKELKKQVEHDNNEVAYESDLPRRGLNSEDLRSHPDLTHMLGLADLEAGAAVSGARGYFLLHEGVLLNQALISYSLHFLCQRGFQPVQTPYWLQRDVMAQCAQLSQFDDELYRVTAGDDADSTRSSSGQGASTSGAQHSSGSSSGGSSRYLIATSEQALCAMHADQWLESTDLPLRYAGLSTCFRREAGSHGKDTLGIFRVHQFDKVEQFAVTQPDGKASWQMMDSMVQNAQDFYTSLGLPHRLVRIVSGALNLSAAAKVDLEGWFPASKTYRELVSASNCTDYQSRNLNVRLRDFSSKQQQQQQQQQQQLQPSHSDSTTSASGKHSKDLNSTGSSHNGSSSSSSSSHPHMLNCTLAATRVCVCCIMENYQTREGIQVPTVLQPYMHGQDFIPFRRSLTQTGLLVSSAMRHAR</sequence>
<dbReference type="InterPro" id="IPR002317">
    <property type="entry name" value="Ser-tRNA-ligase_type_1"/>
</dbReference>
<keyword evidence="2" id="KW-0436">Ligase</keyword>
<dbReference type="PROSITE" id="PS50862">
    <property type="entry name" value="AA_TRNA_LIGASE_II"/>
    <property type="match status" value="1"/>
</dbReference>
<evidence type="ECO:0000256" key="5">
    <source>
        <dbReference type="ARBA" id="ARBA00023146"/>
    </source>
</evidence>
<dbReference type="InterPro" id="IPR002314">
    <property type="entry name" value="aa-tRNA-synt_IIb"/>
</dbReference>
<dbReference type="PIRSF" id="PIRSF001529">
    <property type="entry name" value="Ser-tRNA-synth_IIa"/>
    <property type="match status" value="1"/>
</dbReference>
<feature type="compositionally biased region" description="Low complexity" evidence="8">
    <location>
        <begin position="202"/>
        <end position="227"/>
    </location>
</feature>
<dbReference type="InterPro" id="IPR006195">
    <property type="entry name" value="aa-tRNA-synth_II"/>
</dbReference>
<dbReference type="InterPro" id="IPR010978">
    <property type="entry name" value="tRNA-bd_arm"/>
</dbReference>
<keyword evidence="11" id="KW-1185">Reference proteome</keyword>
<dbReference type="EC" id="6.1.1.11" evidence="1"/>
<dbReference type="Pfam" id="PF00587">
    <property type="entry name" value="tRNA-synt_2b"/>
    <property type="match status" value="1"/>
</dbReference>
<dbReference type="Proteomes" id="UP000815325">
    <property type="component" value="Unassembled WGS sequence"/>
</dbReference>
<protein>
    <recommendedName>
        <fullName evidence="1">serine--tRNA ligase</fullName>
        <ecNumber evidence="1">6.1.1.11</ecNumber>
    </recommendedName>
    <alternativeName>
        <fullName evidence="6">Seryl-tRNA synthetase</fullName>
    </alternativeName>
</protein>
<gene>
    <name evidence="10" type="ORF">DUNSADRAFT_16646</name>
</gene>
<evidence type="ECO:0000256" key="6">
    <source>
        <dbReference type="ARBA" id="ARBA00031113"/>
    </source>
</evidence>
<evidence type="ECO:0000256" key="2">
    <source>
        <dbReference type="ARBA" id="ARBA00022598"/>
    </source>
</evidence>
<keyword evidence="3" id="KW-0547">Nucleotide-binding</keyword>
<evidence type="ECO:0000259" key="9">
    <source>
        <dbReference type="PROSITE" id="PS50862"/>
    </source>
</evidence>
<evidence type="ECO:0000256" key="8">
    <source>
        <dbReference type="SAM" id="MobiDB-lite"/>
    </source>
</evidence>
<comment type="caution">
    <text evidence="10">The sequence shown here is derived from an EMBL/GenBank/DDBJ whole genome shotgun (WGS) entry which is preliminary data.</text>
</comment>
<feature type="domain" description="Aminoacyl-transfer RNA synthetases class-II family profile" evidence="9">
    <location>
        <begin position="157"/>
        <end position="374"/>
    </location>
</feature>
<keyword evidence="4" id="KW-0067">ATP-binding</keyword>
<evidence type="ECO:0000313" key="10">
    <source>
        <dbReference type="EMBL" id="KAF5829042.1"/>
    </source>
</evidence>
<dbReference type="Gene3D" id="3.30.930.10">
    <property type="entry name" value="Bira Bifunctional Protein, Domain 2"/>
    <property type="match status" value="1"/>
</dbReference>
<feature type="compositionally biased region" description="Polar residues" evidence="8">
    <location>
        <begin position="392"/>
        <end position="403"/>
    </location>
</feature>
<dbReference type="PANTHER" id="PTHR11778">
    <property type="entry name" value="SERYL-TRNA SYNTHETASE"/>
    <property type="match status" value="1"/>
</dbReference>
<dbReference type="SUPFAM" id="SSF55681">
    <property type="entry name" value="Class II aaRS and biotin synthetases"/>
    <property type="match status" value="1"/>
</dbReference>
<feature type="region of interest" description="Disordered" evidence="8">
    <location>
        <begin position="197"/>
        <end position="227"/>
    </location>
</feature>
<dbReference type="InterPro" id="IPR015866">
    <property type="entry name" value="Ser-tRNA-synth_1_N"/>
</dbReference>
<keyword evidence="7" id="KW-0175">Coiled coil</keyword>
<evidence type="ECO:0000256" key="7">
    <source>
        <dbReference type="SAM" id="Coils"/>
    </source>
</evidence>
<evidence type="ECO:0000256" key="1">
    <source>
        <dbReference type="ARBA" id="ARBA00012840"/>
    </source>
</evidence>
<reference evidence="10" key="1">
    <citation type="submission" date="2017-08" db="EMBL/GenBank/DDBJ databases">
        <authorList>
            <person name="Polle J.E."/>
            <person name="Barry K."/>
            <person name="Cushman J."/>
            <person name="Schmutz J."/>
            <person name="Tran D."/>
            <person name="Hathwaick L.T."/>
            <person name="Yim W.C."/>
            <person name="Jenkins J."/>
            <person name="Mckie-Krisberg Z.M."/>
            <person name="Prochnik S."/>
            <person name="Lindquist E."/>
            <person name="Dockter R.B."/>
            <person name="Adam C."/>
            <person name="Molina H."/>
            <person name="Bunkerborg J."/>
            <person name="Jin E."/>
            <person name="Buchheim M."/>
            <person name="Magnuson J."/>
        </authorList>
    </citation>
    <scope>NUCLEOTIDE SEQUENCE</scope>
    <source>
        <strain evidence="10">CCAP 19/18</strain>
    </source>
</reference>
<dbReference type="EMBL" id="MU070212">
    <property type="protein sequence ID" value="KAF5829042.1"/>
    <property type="molecule type" value="Genomic_DNA"/>
</dbReference>
<evidence type="ECO:0000256" key="4">
    <source>
        <dbReference type="ARBA" id="ARBA00022840"/>
    </source>
</evidence>
<feature type="compositionally biased region" description="Low complexity" evidence="8">
    <location>
        <begin position="379"/>
        <end position="391"/>
    </location>
</feature>
<dbReference type="InterPro" id="IPR045864">
    <property type="entry name" value="aa-tRNA-synth_II/BPL/LPL"/>
</dbReference>
<evidence type="ECO:0000256" key="3">
    <source>
        <dbReference type="ARBA" id="ARBA00022741"/>
    </source>
</evidence>